<feature type="transmembrane region" description="Helical" evidence="8">
    <location>
        <begin position="97"/>
        <end position="121"/>
    </location>
</feature>
<dbReference type="InterPro" id="IPR002293">
    <property type="entry name" value="AA/rel_permease1"/>
</dbReference>
<feature type="transmembrane region" description="Helical" evidence="8">
    <location>
        <begin position="346"/>
        <end position="364"/>
    </location>
</feature>
<dbReference type="EMBL" id="MRZV01000143">
    <property type="protein sequence ID" value="PIK57395.1"/>
    <property type="molecule type" value="Genomic_DNA"/>
</dbReference>
<feature type="transmembrane region" description="Helical" evidence="8">
    <location>
        <begin position="406"/>
        <end position="426"/>
    </location>
</feature>
<dbReference type="Pfam" id="PF13520">
    <property type="entry name" value="AA_permease_2"/>
    <property type="match status" value="1"/>
</dbReference>
<evidence type="ECO:0000313" key="9">
    <source>
        <dbReference type="EMBL" id="PIK57395.1"/>
    </source>
</evidence>
<dbReference type="PANTHER" id="PTHR11785">
    <property type="entry name" value="AMINO ACID TRANSPORTER"/>
    <property type="match status" value="1"/>
</dbReference>
<evidence type="ECO:0000256" key="1">
    <source>
        <dbReference type="ARBA" id="ARBA00004651"/>
    </source>
</evidence>
<feature type="transmembrane region" description="Helical" evidence="8">
    <location>
        <begin position="53"/>
        <end position="77"/>
    </location>
</feature>
<feature type="transmembrane region" description="Helical" evidence="8">
    <location>
        <begin position="141"/>
        <end position="160"/>
    </location>
</feature>
<evidence type="ECO:0000256" key="3">
    <source>
        <dbReference type="ARBA" id="ARBA00022448"/>
    </source>
</evidence>
<feature type="transmembrane region" description="Helical" evidence="8">
    <location>
        <begin position="297"/>
        <end position="325"/>
    </location>
</feature>
<keyword evidence="6 8" id="KW-1133">Transmembrane helix</keyword>
<feature type="transmembrane region" description="Helical" evidence="8">
    <location>
        <begin position="21"/>
        <end position="41"/>
    </location>
</feature>
<evidence type="ECO:0000256" key="6">
    <source>
        <dbReference type="ARBA" id="ARBA00022989"/>
    </source>
</evidence>
<keyword evidence="5 8" id="KW-0812">Transmembrane</keyword>
<keyword evidence="7 8" id="KW-0472">Membrane</keyword>
<protein>
    <submittedName>
        <fullName evidence="9">Putative cystine/glutamate transporter</fullName>
    </submittedName>
</protein>
<comment type="subcellular location">
    <subcellularLocation>
        <location evidence="1">Cell membrane</location>
        <topology evidence="1">Multi-pass membrane protein</topology>
    </subcellularLocation>
</comment>
<comment type="similarity">
    <text evidence="2">Belongs to the amino acid-polyamine-organocation (APC) superfamily. L-type amino acid transporter (LAT) (TC 2.A.3.8) family.</text>
</comment>
<sequence>MNRNTVNGNKVDEKVRLVKQVNVFDCVALVTGIIIGSGIFLSPKGILENTGTVGWALMVWVLCGIFTFVGALCYAELGTSIDKSGGDYTYLRILQPILGFLRVWTMILAVSTVPWTVLAITAARNITASLIDADCDVDKKAATQILAACILACIIFVNCWSVKLSRMLQIYLQPSLSFLGLIISSWRNVGFEPRFQHGHTDSFQNAFDSSEVKWVQFPKAFYSGLFAYSGWQFLPQVTEEIVNPGRNIPLSITLSVAIVMVIFMLTNVAYFAVMSPFELLASDAVALTFGQRVLGGWWWIMPVAVTCSCIGSINGGIFGTARTFFVASREGQLPDILGMIHVNRRTPLPAAAFALPICFMMLISDDVFAMINYLSFSRWLFIATTVATVPYFRWKYPDIERPFKVPLILPILFTLCAVVLVMTSIISATLEFVVGLAITLAGIPVYLVCVWWEDKPKGITTATKSATKFLQKFFFVVPQEVKTYESLL</sequence>
<dbReference type="GO" id="GO:0005886">
    <property type="term" value="C:plasma membrane"/>
    <property type="evidence" value="ECO:0007669"/>
    <property type="project" value="UniProtKB-SubCell"/>
</dbReference>
<dbReference type="Gene3D" id="1.20.1740.10">
    <property type="entry name" value="Amino acid/polyamine transporter I"/>
    <property type="match status" value="1"/>
</dbReference>
<evidence type="ECO:0000256" key="8">
    <source>
        <dbReference type="SAM" id="Phobius"/>
    </source>
</evidence>
<keyword evidence="3" id="KW-0813">Transport</keyword>
<feature type="transmembrane region" description="Helical" evidence="8">
    <location>
        <begin position="432"/>
        <end position="452"/>
    </location>
</feature>
<evidence type="ECO:0000256" key="7">
    <source>
        <dbReference type="ARBA" id="ARBA00023136"/>
    </source>
</evidence>
<evidence type="ECO:0000256" key="2">
    <source>
        <dbReference type="ARBA" id="ARBA00007040"/>
    </source>
</evidence>
<dbReference type="PANTHER" id="PTHR11785:SF375">
    <property type="entry name" value="AMINO ACID TRANSPORTER"/>
    <property type="match status" value="1"/>
</dbReference>
<organism evidence="9 10">
    <name type="scientific">Stichopus japonicus</name>
    <name type="common">Sea cucumber</name>
    <dbReference type="NCBI Taxonomy" id="307972"/>
    <lineage>
        <taxon>Eukaryota</taxon>
        <taxon>Metazoa</taxon>
        <taxon>Echinodermata</taxon>
        <taxon>Eleutherozoa</taxon>
        <taxon>Echinozoa</taxon>
        <taxon>Holothuroidea</taxon>
        <taxon>Aspidochirotacea</taxon>
        <taxon>Aspidochirotida</taxon>
        <taxon>Stichopodidae</taxon>
        <taxon>Apostichopus</taxon>
    </lineage>
</organism>
<dbReference type="Proteomes" id="UP000230750">
    <property type="component" value="Unassembled WGS sequence"/>
</dbReference>
<evidence type="ECO:0000313" key="10">
    <source>
        <dbReference type="Proteomes" id="UP000230750"/>
    </source>
</evidence>
<feature type="transmembrane region" description="Helical" evidence="8">
    <location>
        <begin position="376"/>
        <end position="394"/>
    </location>
</feature>
<name>A0A2G8LB03_STIJA</name>
<proteinExistence type="inferred from homology"/>
<keyword evidence="10" id="KW-1185">Reference proteome</keyword>
<accession>A0A2G8LB03</accession>
<feature type="transmembrane region" description="Helical" evidence="8">
    <location>
        <begin position="254"/>
        <end position="277"/>
    </location>
</feature>
<gene>
    <name evidence="9" type="ORF">BSL78_05661</name>
</gene>
<dbReference type="OrthoDB" id="10062876at2759"/>
<evidence type="ECO:0000256" key="5">
    <source>
        <dbReference type="ARBA" id="ARBA00022692"/>
    </source>
</evidence>
<dbReference type="InterPro" id="IPR050598">
    <property type="entry name" value="AminoAcid_Transporter"/>
</dbReference>
<reference evidence="9 10" key="1">
    <citation type="journal article" date="2017" name="PLoS Biol.">
        <title>The sea cucumber genome provides insights into morphological evolution and visceral regeneration.</title>
        <authorList>
            <person name="Zhang X."/>
            <person name="Sun L."/>
            <person name="Yuan J."/>
            <person name="Sun Y."/>
            <person name="Gao Y."/>
            <person name="Zhang L."/>
            <person name="Li S."/>
            <person name="Dai H."/>
            <person name="Hamel J.F."/>
            <person name="Liu C."/>
            <person name="Yu Y."/>
            <person name="Liu S."/>
            <person name="Lin W."/>
            <person name="Guo K."/>
            <person name="Jin S."/>
            <person name="Xu P."/>
            <person name="Storey K.B."/>
            <person name="Huan P."/>
            <person name="Zhang T."/>
            <person name="Zhou Y."/>
            <person name="Zhang J."/>
            <person name="Lin C."/>
            <person name="Li X."/>
            <person name="Xing L."/>
            <person name="Huo D."/>
            <person name="Sun M."/>
            <person name="Wang L."/>
            <person name="Mercier A."/>
            <person name="Li F."/>
            <person name="Yang H."/>
            <person name="Xiang J."/>
        </authorList>
    </citation>
    <scope>NUCLEOTIDE SEQUENCE [LARGE SCALE GENOMIC DNA]</scope>
    <source>
        <strain evidence="9">Shaxun</strain>
        <tissue evidence="9">Muscle</tissue>
    </source>
</reference>
<dbReference type="STRING" id="307972.A0A2G8LB03"/>
<dbReference type="PIRSF" id="PIRSF006060">
    <property type="entry name" value="AA_transporter"/>
    <property type="match status" value="1"/>
</dbReference>
<dbReference type="GO" id="GO:0015179">
    <property type="term" value="F:L-amino acid transmembrane transporter activity"/>
    <property type="evidence" value="ECO:0007669"/>
    <property type="project" value="TreeGrafter"/>
</dbReference>
<comment type="caution">
    <text evidence="9">The sequence shown here is derived from an EMBL/GenBank/DDBJ whole genome shotgun (WGS) entry which is preliminary data.</text>
</comment>
<dbReference type="FunFam" id="1.20.1740.10:FF:000003">
    <property type="entry name" value="Y+L amino acid transporter 1 isoform X1"/>
    <property type="match status" value="1"/>
</dbReference>
<keyword evidence="4" id="KW-1003">Cell membrane</keyword>
<dbReference type="AlphaFoldDB" id="A0A2G8LB03"/>
<evidence type="ECO:0000256" key="4">
    <source>
        <dbReference type="ARBA" id="ARBA00022475"/>
    </source>
</evidence>